<keyword evidence="2" id="KW-1185">Reference proteome</keyword>
<name>A0ABR2LYH5_9ASPA</name>
<accession>A0ABR2LYH5</accession>
<organism evidence="1 2">
    <name type="scientific">Platanthera guangdongensis</name>
    <dbReference type="NCBI Taxonomy" id="2320717"/>
    <lineage>
        <taxon>Eukaryota</taxon>
        <taxon>Viridiplantae</taxon>
        <taxon>Streptophyta</taxon>
        <taxon>Embryophyta</taxon>
        <taxon>Tracheophyta</taxon>
        <taxon>Spermatophyta</taxon>
        <taxon>Magnoliopsida</taxon>
        <taxon>Liliopsida</taxon>
        <taxon>Asparagales</taxon>
        <taxon>Orchidaceae</taxon>
        <taxon>Orchidoideae</taxon>
        <taxon>Orchideae</taxon>
        <taxon>Orchidinae</taxon>
        <taxon>Platanthera</taxon>
    </lineage>
</organism>
<dbReference type="Proteomes" id="UP001412067">
    <property type="component" value="Unassembled WGS sequence"/>
</dbReference>
<comment type="caution">
    <text evidence="1">The sequence shown here is derived from an EMBL/GenBank/DDBJ whole genome shotgun (WGS) entry which is preliminary data.</text>
</comment>
<evidence type="ECO:0000313" key="1">
    <source>
        <dbReference type="EMBL" id="KAK8955278.1"/>
    </source>
</evidence>
<dbReference type="EMBL" id="JBBWWR010000013">
    <property type="protein sequence ID" value="KAK8955278.1"/>
    <property type="molecule type" value="Genomic_DNA"/>
</dbReference>
<reference evidence="1 2" key="1">
    <citation type="journal article" date="2022" name="Nat. Plants">
        <title>Genomes of leafy and leafless Platanthera orchids illuminate the evolution of mycoheterotrophy.</title>
        <authorList>
            <person name="Li M.H."/>
            <person name="Liu K.W."/>
            <person name="Li Z."/>
            <person name="Lu H.C."/>
            <person name="Ye Q.L."/>
            <person name="Zhang D."/>
            <person name="Wang J.Y."/>
            <person name="Li Y.F."/>
            <person name="Zhong Z.M."/>
            <person name="Liu X."/>
            <person name="Yu X."/>
            <person name="Liu D.K."/>
            <person name="Tu X.D."/>
            <person name="Liu B."/>
            <person name="Hao Y."/>
            <person name="Liao X.Y."/>
            <person name="Jiang Y.T."/>
            <person name="Sun W.H."/>
            <person name="Chen J."/>
            <person name="Chen Y.Q."/>
            <person name="Ai Y."/>
            <person name="Zhai J.W."/>
            <person name="Wu S.S."/>
            <person name="Zhou Z."/>
            <person name="Hsiao Y.Y."/>
            <person name="Wu W.L."/>
            <person name="Chen Y.Y."/>
            <person name="Lin Y.F."/>
            <person name="Hsu J.L."/>
            <person name="Li C.Y."/>
            <person name="Wang Z.W."/>
            <person name="Zhao X."/>
            <person name="Zhong W.Y."/>
            <person name="Ma X.K."/>
            <person name="Ma L."/>
            <person name="Huang J."/>
            <person name="Chen G.Z."/>
            <person name="Huang M.Z."/>
            <person name="Huang L."/>
            <person name="Peng D.H."/>
            <person name="Luo Y.B."/>
            <person name="Zou S.Q."/>
            <person name="Chen S.P."/>
            <person name="Lan S."/>
            <person name="Tsai W.C."/>
            <person name="Van de Peer Y."/>
            <person name="Liu Z.J."/>
        </authorList>
    </citation>
    <scope>NUCLEOTIDE SEQUENCE [LARGE SCALE GENOMIC DNA]</scope>
    <source>
        <strain evidence="1">Lor288</strain>
    </source>
</reference>
<proteinExistence type="predicted"/>
<evidence type="ECO:0000313" key="2">
    <source>
        <dbReference type="Proteomes" id="UP001412067"/>
    </source>
</evidence>
<protein>
    <submittedName>
        <fullName evidence="1">Uncharacterized protein</fullName>
    </submittedName>
</protein>
<sequence length="127" mass="14493">MLEAKGVIIEDDCKNVLEFCRNSMHQATWSDANFMAQDLSFLAELNQVLIQHIPRRPTDLRIFVLHLVAVMILFGTISKEMQSRIWSAASSFSAVGSFVQLSQRREDRKKTRSKEQSALKLPSNIIL</sequence>
<gene>
    <name evidence="1" type="ORF">KSP40_PGU022695</name>
</gene>